<proteinExistence type="predicted"/>
<dbReference type="Proteomes" id="UP000270299">
    <property type="component" value="Unassembled WGS sequence"/>
</dbReference>
<reference evidence="2 3" key="1">
    <citation type="submission" date="2018-10" db="EMBL/GenBank/DDBJ databases">
        <authorList>
            <person name="Li J."/>
        </authorList>
    </citation>
    <scope>NUCLEOTIDE SEQUENCE [LARGE SCALE GENOMIC DNA]</scope>
    <source>
        <strain evidence="2 3">CCTCC AB209002</strain>
    </source>
</reference>
<dbReference type="Gene3D" id="1.10.10.10">
    <property type="entry name" value="Winged helix-like DNA-binding domain superfamily/Winged helix DNA-binding domain"/>
    <property type="match status" value="1"/>
</dbReference>
<dbReference type="InterPro" id="IPR036390">
    <property type="entry name" value="WH_DNA-bd_sf"/>
</dbReference>
<keyword evidence="3" id="KW-1185">Reference proteome</keyword>
<dbReference type="Pfam" id="PF03551">
    <property type="entry name" value="PadR"/>
    <property type="match status" value="1"/>
</dbReference>
<evidence type="ECO:0000259" key="1">
    <source>
        <dbReference type="Pfam" id="PF03551"/>
    </source>
</evidence>
<dbReference type="InterPro" id="IPR052509">
    <property type="entry name" value="Metal_resp_DNA-bind_regulator"/>
</dbReference>
<accession>A0A3L7A0J4</accession>
<comment type="caution">
    <text evidence="2">The sequence shown here is derived from an EMBL/GenBank/DDBJ whole genome shotgun (WGS) entry which is preliminary data.</text>
</comment>
<feature type="domain" description="Transcription regulator PadR N-terminal" evidence="1">
    <location>
        <begin position="21"/>
        <end position="91"/>
    </location>
</feature>
<evidence type="ECO:0000313" key="3">
    <source>
        <dbReference type="Proteomes" id="UP000270299"/>
    </source>
</evidence>
<protein>
    <submittedName>
        <fullName evidence="2">PadR family transcriptional regulator</fullName>
    </submittedName>
</protein>
<gene>
    <name evidence="2" type="ORF">D9V29_02425</name>
</gene>
<name>A0A3L7A0J4_9MICO</name>
<dbReference type="OrthoDB" id="122286at2"/>
<dbReference type="InterPro" id="IPR036388">
    <property type="entry name" value="WH-like_DNA-bd_sf"/>
</dbReference>
<dbReference type="EMBL" id="RCUV01000003">
    <property type="protein sequence ID" value="RLP73161.1"/>
    <property type="molecule type" value="Genomic_DNA"/>
</dbReference>
<organism evidence="2 3">
    <name type="scientific">Mycetocola manganoxydans</name>
    <dbReference type="NCBI Taxonomy" id="699879"/>
    <lineage>
        <taxon>Bacteria</taxon>
        <taxon>Bacillati</taxon>
        <taxon>Actinomycetota</taxon>
        <taxon>Actinomycetes</taxon>
        <taxon>Micrococcales</taxon>
        <taxon>Microbacteriaceae</taxon>
        <taxon>Mycetocola</taxon>
    </lineage>
</organism>
<dbReference type="SUPFAM" id="SSF46785">
    <property type="entry name" value="Winged helix' DNA-binding domain"/>
    <property type="match status" value="1"/>
</dbReference>
<dbReference type="PANTHER" id="PTHR33169">
    <property type="entry name" value="PADR-FAMILY TRANSCRIPTIONAL REGULATOR"/>
    <property type="match status" value="1"/>
</dbReference>
<dbReference type="PANTHER" id="PTHR33169:SF14">
    <property type="entry name" value="TRANSCRIPTIONAL REGULATOR RV3488"/>
    <property type="match status" value="1"/>
</dbReference>
<evidence type="ECO:0000313" key="2">
    <source>
        <dbReference type="EMBL" id="RLP73161.1"/>
    </source>
</evidence>
<dbReference type="InterPro" id="IPR005149">
    <property type="entry name" value="Tscrpt_reg_PadR_N"/>
</dbReference>
<dbReference type="RefSeq" id="WP_121672016.1">
    <property type="nucleotide sequence ID" value="NZ_BMXM01000003.1"/>
</dbReference>
<sequence length="112" mass="12620">MNEDEERIATNIRKGVLEFCVLGLLARREMYGLELANELVGRSLTASEGSLYPLLARLRDSGAVDTRWNAPDVGRARRYYTITARGHDQLRAFADVWRTIVPQVGALLQEES</sequence>
<dbReference type="AlphaFoldDB" id="A0A3L7A0J4"/>